<proteinExistence type="predicted"/>
<sequence>MMIITRLHPWHQQIASPINPPKHVGETVFDSSMHPADVAQLMALHQLAAHKALPSWRVRLRALCRRLHV</sequence>
<dbReference type="AlphaFoldDB" id="A0A379YU63"/>
<dbReference type="EMBL" id="UGYN01000002">
    <property type="protein sequence ID" value="SUI50359.1"/>
    <property type="molecule type" value="Genomic_DNA"/>
</dbReference>
<dbReference type="RefSeq" id="WP_115183115.1">
    <property type="nucleotide sequence ID" value="NZ_CAMKUF010000002.1"/>
</dbReference>
<evidence type="ECO:0000313" key="1">
    <source>
        <dbReference type="EMBL" id="SUI50359.1"/>
    </source>
</evidence>
<evidence type="ECO:0000313" key="2">
    <source>
        <dbReference type="Proteomes" id="UP000255529"/>
    </source>
</evidence>
<reference evidence="1 2" key="1">
    <citation type="submission" date="2018-06" db="EMBL/GenBank/DDBJ databases">
        <authorList>
            <consortium name="Pathogen Informatics"/>
            <person name="Doyle S."/>
        </authorList>
    </citation>
    <scope>NUCLEOTIDE SEQUENCE [LARGE SCALE GENOMIC DNA]</scope>
    <source>
        <strain evidence="1 2">NCTC11544</strain>
    </source>
</reference>
<organism evidence="1 2">
    <name type="scientific">Serratia quinivorans</name>
    <dbReference type="NCBI Taxonomy" id="137545"/>
    <lineage>
        <taxon>Bacteria</taxon>
        <taxon>Pseudomonadati</taxon>
        <taxon>Pseudomonadota</taxon>
        <taxon>Gammaproteobacteria</taxon>
        <taxon>Enterobacterales</taxon>
        <taxon>Yersiniaceae</taxon>
        <taxon>Serratia</taxon>
    </lineage>
</organism>
<accession>A0A379YU63</accession>
<name>A0A379YU63_9GAMM</name>
<gene>
    <name evidence="1" type="ORF">NCTC11544_01135</name>
</gene>
<dbReference type="Proteomes" id="UP000255529">
    <property type="component" value="Unassembled WGS sequence"/>
</dbReference>
<protein>
    <submittedName>
        <fullName evidence="1">Uncharacterized protein</fullName>
    </submittedName>
</protein>